<reference evidence="1" key="1">
    <citation type="journal article" date="2020" name="Nature">
        <title>Giant virus diversity and host interactions through global metagenomics.</title>
        <authorList>
            <person name="Schulz F."/>
            <person name="Roux S."/>
            <person name="Paez-Espino D."/>
            <person name="Jungbluth S."/>
            <person name="Walsh D.A."/>
            <person name="Denef V.J."/>
            <person name="McMahon K.D."/>
            <person name="Konstantinidis K.T."/>
            <person name="Eloe-Fadrosh E.A."/>
            <person name="Kyrpides N.C."/>
            <person name="Woyke T."/>
        </authorList>
    </citation>
    <scope>NUCLEOTIDE SEQUENCE</scope>
    <source>
        <strain evidence="1">GVMAG-M-3300023174-30</strain>
    </source>
</reference>
<evidence type="ECO:0000313" key="1">
    <source>
        <dbReference type="EMBL" id="QHT17793.1"/>
    </source>
</evidence>
<protein>
    <submittedName>
        <fullName evidence="1">Uncharacterized protein</fullName>
    </submittedName>
</protein>
<sequence length="342" mass="39904">MNIDIYIIKSNHLKIREKSIESTIAAMKVIIQDKYMVNVIPITSPSINEIEANLKDYDKTINLNPNENDDEDFRKSQGPFNLAQLSNLYKHKNAYDLIRKSNTTHNYIIEDDVLLLPECMNNFKELIYKLDSFEYDILLTCVSNNEAENNPLNIVLSSVYFKKLVMKSSYFITPQIANKLYEYMNVIRYDMKLTLSIFINENKSNIRAYALNKNTVFEGSKLGVFPTSVNTANFLIQNASFIKFIDYLNKLNNNDDVNMNDVLEQYNTYGKDIPDFQHILGLIYYKKNMFKEAIEILKDAVINFKNKEGYLIPQNEIINNCINMHQYYQDDIAECFSKPGKY</sequence>
<dbReference type="AlphaFoldDB" id="A0A6C0DML1"/>
<organism evidence="1">
    <name type="scientific">viral metagenome</name>
    <dbReference type="NCBI Taxonomy" id="1070528"/>
    <lineage>
        <taxon>unclassified sequences</taxon>
        <taxon>metagenomes</taxon>
        <taxon>organismal metagenomes</taxon>
    </lineage>
</organism>
<name>A0A6C0DML1_9ZZZZ</name>
<accession>A0A6C0DML1</accession>
<dbReference type="EMBL" id="MN739644">
    <property type="protein sequence ID" value="QHT17793.1"/>
    <property type="molecule type" value="Genomic_DNA"/>
</dbReference>
<proteinExistence type="predicted"/>